<gene>
    <name evidence="2" type="ORF">PECUL_23A007541</name>
</gene>
<reference evidence="2" key="1">
    <citation type="submission" date="2022-03" db="EMBL/GenBank/DDBJ databases">
        <authorList>
            <person name="Alioto T."/>
            <person name="Alioto T."/>
            <person name="Gomez Garrido J."/>
        </authorList>
    </citation>
    <scope>NUCLEOTIDE SEQUENCE</scope>
</reference>
<dbReference type="EMBL" id="OW240915">
    <property type="protein sequence ID" value="CAH2285507.1"/>
    <property type="molecule type" value="Genomic_DNA"/>
</dbReference>
<name>A0AAD1S5R6_PELCU</name>
<dbReference type="PANTHER" id="PTHR11785">
    <property type="entry name" value="AMINO ACID TRANSPORTER"/>
    <property type="match status" value="1"/>
</dbReference>
<evidence type="ECO:0000256" key="1">
    <source>
        <dbReference type="SAM" id="Phobius"/>
    </source>
</evidence>
<accession>A0AAD1S5R6</accession>
<sequence>MYMGCFWSLEHDVFPLLLSYEYFHINRGLGSLPAFIFIWILTLFIRPASNAACSVTFEEYVTKPFYSGCPVPDLLKKIMAIGILGVAIWVQNIFTVLKMRALSLIVIAGLVLVGTDKGYSESFKDAFNSQTVNSQS</sequence>
<keyword evidence="1" id="KW-0812">Transmembrane</keyword>
<evidence type="ECO:0000313" key="2">
    <source>
        <dbReference type="EMBL" id="CAH2285507.1"/>
    </source>
</evidence>
<keyword evidence="3" id="KW-1185">Reference proteome</keyword>
<dbReference type="GO" id="GO:0015179">
    <property type="term" value="F:L-amino acid transmembrane transporter activity"/>
    <property type="evidence" value="ECO:0007669"/>
    <property type="project" value="TreeGrafter"/>
</dbReference>
<dbReference type="AlphaFoldDB" id="A0AAD1S5R6"/>
<dbReference type="InterPro" id="IPR050598">
    <property type="entry name" value="AminoAcid_Transporter"/>
</dbReference>
<dbReference type="Proteomes" id="UP001295444">
    <property type="component" value="Chromosome 04"/>
</dbReference>
<proteinExistence type="predicted"/>
<keyword evidence="1" id="KW-0472">Membrane</keyword>
<dbReference type="PANTHER" id="PTHR11785:SF348">
    <property type="entry name" value="ASC-TYPE AMINO ACID TRANSPORTER 2"/>
    <property type="match status" value="1"/>
</dbReference>
<protein>
    <submittedName>
        <fullName evidence="2">Solute carrier family 7 member 13</fullName>
    </submittedName>
</protein>
<feature type="transmembrane region" description="Helical" evidence="1">
    <location>
        <begin position="25"/>
        <end position="45"/>
    </location>
</feature>
<dbReference type="Gene3D" id="1.20.1740.10">
    <property type="entry name" value="Amino acid/polyamine transporter I"/>
    <property type="match status" value="1"/>
</dbReference>
<evidence type="ECO:0000313" key="3">
    <source>
        <dbReference type="Proteomes" id="UP001295444"/>
    </source>
</evidence>
<feature type="transmembrane region" description="Helical" evidence="1">
    <location>
        <begin position="74"/>
        <end position="91"/>
    </location>
</feature>
<keyword evidence="1" id="KW-1133">Transmembrane helix</keyword>
<organism evidence="2 3">
    <name type="scientific">Pelobates cultripes</name>
    <name type="common">Western spadefoot toad</name>
    <dbReference type="NCBI Taxonomy" id="61616"/>
    <lineage>
        <taxon>Eukaryota</taxon>
        <taxon>Metazoa</taxon>
        <taxon>Chordata</taxon>
        <taxon>Craniata</taxon>
        <taxon>Vertebrata</taxon>
        <taxon>Euteleostomi</taxon>
        <taxon>Amphibia</taxon>
        <taxon>Batrachia</taxon>
        <taxon>Anura</taxon>
        <taxon>Pelobatoidea</taxon>
        <taxon>Pelobatidae</taxon>
        <taxon>Pelobates</taxon>
    </lineage>
</organism>